<dbReference type="Proteomes" id="UP001234178">
    <property type="component" value="Unassembled WGS sequence"/>
</dbReference>
<sequence>MTSWHKTEASPPSPRAEGAQKAGTQPNIYGDELLEHRLAQHGARKMLSIIRIAPYFLTRYPISTCVRQFSWNHQYITNYLCSTFDSGSALTPVEKDNITNCFLNIHVSLVSVMDQVQGLLFKRKPNVELMVKVGNPLAVERCCDMISQTGNRYAASSWYPTSLGAKLIALK</sequence>
<dbReference type="EMBL" id="JAOYFB010000003">
    <property type="protein sequence ID" value="KAK4012220.1"/>
    <property type="molecule type" value="Genomic_DNA"/>
</dbReference>
<proteinExistence type="predicted"/>
<gene>
    <name evidence="2" type="ORF">OUZ56_021322</name>
</gene>
<keyword evidence="3" id="KW-1185">Reference proteome</keyword>
<comment type="caution">
    <text evidence="2">The sequence shown here is derived from an EMBL/GenBank/DDBJ whole genome shotgun (WGS) entry which is preliminary data.</text>
</comment>
<feature type="region of interest" description="Disordered" evidence="1">
    <location>
        <begin position="1"/>
        <end position="23"/>
    </location>
</feature>
<evidence type="ECO:0000313" key="2">
    <source>
        <dbReference type="EMBL" id="KAK4012220.1"/>
    </source>
</evidence>
<evidence type="ECO:0000256" key="1">
    <source>
        <dbReference type="SAM" id="MobiDB-lite"/>
    </source>
</evidence>
<reference evidence="2 3" key="1">
    <citation type="journal article" date="2023" name="Nucleic Acids Res.">
        <title>The hologenome of Daphnia magna reveals possible DNA methylation and microbiome-mediated evolution of the host genome.</title>
        <authorList>
            <person name="Chaturvedi A."/>
            <person name="Li X."/>
            <person name="Dhandapani V."/>
            <person name="Marshall H."/>
            <person name="Kissane S."/>
            <person name="Cuenca-Cambronero M."/>
            <person name="Asole G."/>
            <person name="Calvet F."/>
            <person name="Ruiz-Romero M."/>
            <person name="Marangio P."/>
            <person name="Guigo R."/>
            <person name="Rago D."/>
            <person name="Mirbahai L."/>
            <person name="Eastwood N."/>
            <person name="Colbourne J.K."/>
            <person name="Zhou J."/>
            <person name="Mallon E."/>
            <person name="Orsini L."/>
        </authorList>
    </citation>
    <scope>NUCLEOTIDE SEQUENCE [LARGE SCALE GENOMIC DNA]</scope>
    <source>
        <strain evidence="2">LRV0_1</strain>
    </source>
</reference>
<evidence type="ECO:0000313" key="3">
    <source>
        <dbReference type="Proteomes" id="UP001234178"/>
    </source>
</evidence>
<protein>
    <submittedName>
        <fullName evidence="2">Uncharacterized protein</fullName>
    </submittedName>
</protein>
<name>A0ABQ9ZI29_9CRUS</name>
<organism evidence="2 3">
    <name type="scientific">Daphnia magna</name>
    <dbReference type="NCBI Taxonomy" id="35525"/>
    <lineage>
        <taxon>Eukaryota</taxon>
        <taxon>Metazoa</taxon>
        <taxon>Ecdysozoa</taxon>
        <taxon>Arthropoda</taxon>
        <taxon>Crustacea</taxon>
        <taxon>Branchiopoda</taxon>
        <taxon>Diplostraca</taxon>
        <taxon>Cladocera</taxon>
        <taxon>Anomopoda</taxon>
        <taxon>Daphniidae</taxon>
        <taxon>Daphnia</taxon>
    </lineage>
</organism>
<accession>A0ABQ9ZI29</accession>